<dbReference type="InterPro" id="IPR025966">
    <property type="entry name" value="OppC_N"/>
</dbReference>
<evidence type="ECO:0000256" key="5">
    <source>
        <dbReference type="ARBA" id="ARBA00022989"/>
    </source>
</evidence>
<feature type="transmembrane region" description="Helical" evidence="7">
    <location>
        <begin position="87"/>
        <end position="113"/>
    </location>
</feature>
<dbReference type="InterPro" id="IPR000515">
    <property type="entry name" value="MetI-like"/>
</dbReference>
<dbReference type="InterPro" id="IPR050366">
    <property type="entry name" value="BP-dependent_transpt_permease"/>
</dbReference>
<evidence type="ECO:0000256" key="3">
    <source>
        <dbReference type="ARBA" id="ARBA00022475"/>
    </source>
</evidence>
<evidence type="ECO:0000313" key="10">
    <source>
        <dbReference type="EMBL" id="KUK91149.1"/>
    </source>
</evidence>
<dbReference type="CDD" id="cd06261">
    <property type="entry name" value="TM_PBP2"/>
    <property type="match status" value="1"/>
</dbReference>
<keyword evidence="5 7" id="KW-1133">Transmembrane helix</keyword>
<dbReference type="SUPFAM" id="SSF161098">
    <property type="entry name" value="MetI-like"/>
    <property type="match status" value="1"/>
</dbReference>
<dbReference type="Pfam" id="PF00528">
    <property type="entry name" value="BPD_transp_1"/>
    <property type="match status" value="1"/>
</dbReference>
<feature type="transmembrane region" description="Helical" evidence="7">
    <location>
        <begin position="149"/>
        <end position="168"/>
    </location>
</feature>
<proteinExistence type="inferred from homology"/>
<dbReference type="Pfam" id="PF12911">
    <property type="entry name" value="OppC_N"/>
    <property type="match status" value="1"/>
</dbReference>
<evidence type="ECO:0000256" key="2">
    <source>
        <dbReference type="ARBA" id="ARBA00022448"/>
    </source>
</evidence>
<keyword evidence="6 7" id="KW-0472">Membrane</keyword>
<dbReference type="PATRIC" id="fig|1236046.5.peg.1010"/>
<evidence type="ECO:0000256" key="6">
    <source>
        <dbReference type="ARBA" id="ARBA00023136"/>
    </source>
</evidence>
<name>A0A117M935_9BACT</name>
<dbReference type="EMBL" id="LGGW01000008">
    <property type="protein sequence ID" value="KUK91149.1"/>
    <property type="molecule type" value="Genomic_DNA"/>
</dbReference>
<evidence type="ECO:0000313" key="11">
    <source>
        <dbReference type="Proteomes" id="UP000054260"/>
    </source>
</evidence>
<feature type="transmembrane region" description="Helical" evidence="7">
    <location>
        <begin position="21"/>
        <end position="43"/>
    </location>
</feature>
<dbReference type="AlphaFoldDB" id="A0A117M935"/>
<feature type="transmembrane region" description="Helical" evidence="7">
    <location>
        <begin position="189"/>
        <end position="208"/>
    </location>
</feature>
<protein>
    <submittedName>
        <fullName evidence="10">ABC-type dipeptide/oligopeptide/nickel transport system, permease component</fullName>
    </submittedName>
</protein>
<dbReference type="PROSITE" id="PS50928">
    <property type="entry name" value="ABC_TM1"/>
    <property type="match status" value="1"/>
</dbReference>
<evidence type="ECO:0000256" key="1">
    <source>
        <dbReference type="ARBA" id="ARBA00004651"/>
    </source>
</evidence>
<sequence>MSNFGRVGEMLRILRRLIHNPIYTVSIAIVLVIIMVTLFPGLFAPYDPYKMNMDSFMNKPTWDHLFGGDQFGRDVFSRSMYGIQKSVIIASSAIALSAMIGTLLGLLSGYIGGWTDLIIMRIMDSFFAFPSLILALFIIALFGSSMTNLIFAIGLVYVPIFARTVRGATLSLKDSLYVKASKALGKKGISIMLTDILPNISSILIVTFTTNVSTALLTEASLGFLGLGIPPPEPTLGGMVGQGTSYLLSAPWIVLFPGLMIAIIVLSLNILGDGLRDVLDPRINR</sequence>
<feature type="transmembrane region" description="Helical" evidence="7">
    <location>
        <begin position="125"/>
        <end position="143"/>
    </location>
</feature>
<dbReference type="EMBL" id="LGGH01000007">
    <property type="protein sequence ID" value="KUK68542.1"/>
    <property type="molecule type" value="Genomic_DNA"/>
</dbReference>
<dbReference type="InterPro" id="IPR035906">
    <property type="entry name" value="MetI-like_sf"/>
</dbReference>
<accession>A0A117M935</accession>
<evidence type="ECO:0000313" key="12">
    <source>
        <dbReference type="Proteomes" id="UP000055014"/>
    </source>
</evidence>
<keyword evidence="4 7" id="KW-0812">Transmembrane</keyword>
<comment type="similarity">
    <text evidence="7">Belongs to the binding-protein-dependent transport system permease family.</text>
</comment>
<evidence type="ECO:0000256" key="7">
    <source>
        <dbReference type="RuleBase" id="RU363032"/>
    </source>
</evidence>
<dbReference type="Proteomes" id="UP000054260">
    <property type="component" value="Unassembled WGS sequence"/>
</dbReference>
<dbReference type="PANTHER" id="PTHR43386">
    <property type="entry name" value="OLIGOPEPTIDE TRANSPORT SYSTEM PERMEASE PROTEIN APPC"/>
    <property type="match status" value="1"/>
</dbReference>
<dbReference type="Gene3D" id="1.10.3720.10">
    <property type="entry name" value="MetI-like"/>
    <property type="match status" value="1"/>
</dbReference>
<organism evidence="10 12">
    <name type="scientific">Mesotoga infera</name>
    <dbReference type="NCBI Taxonomy" id="1236046"/>
    <lineage>
        <taxon>Bacteria</taxon>
        <taxon>Thermotogati</taxon>
        <taxon>Thermotogota</taxon>
        <taxon>Thermotogae</taxon>
        <taxon>Kosmotogales</taxon>
        <taxon>Kosmotogaceae</taxon>
        <taxon>Mesotoga</taxon>
    </lineage>
</organism>
<keyword evidence="3" id="KW-1003">Cell membrane</keyword>
<keyword evidence="2 7" id="KW-0813">Transport</keyword>
<evidence type="ECO:0000313" key="9">
    <source>
        <dbReference type="EMBL" id="KUK68542.1"/>
    </source>
</evidence>
<gene>
    <name evidence="9" type="ORF">XD86_0095</name>
    <name evidence="10" type="ORF">XE02_0182</name>
</gene>
<dbReference type="GO" id="GO:0005886">
    <property type="term" value="C:plasma membrane"/>
    <property type="evidence" value="ECO:0007669"/>
    <property type="project" value="UniProtKB-SubCell"/>
</dbReference>
<feature type="domain" description="ABC transmembrane type-1" evidence="8">
    <location>
        <begin position="83"/>
        <end position="272"/>
    </location>
</feature>
<feature type="transmembrane region" description="Helical" evidence="7">
    <location>
        <begin position="252"/>
        <end position="272"/>
    </location>
</feature>
<reference evidence="11 12" key="2">
    <citation type="journal article" date="2015" name="MBio">
        <title>Genome-Resolved Metagenomic Analysis Reveals Roles for Candidate Phyla and Other Microbial Community Members in Biogeochemical Transformations in Oil Reservoirs.</title>
        <authorList>
            <person name="Hu P."/>
            <person name="Tom L."/>
            <person name="Singh A."/>
            <person name="Thomas B.C."/>
            <person name="Baker B.J."/>
            <person name="Piceno Y.M."/>
            <person name="Andersen G.L."/>
            <person name="Banfield J.F."/>
        </authorList>
    </citation>
    <scope>NUCLEOTIDE SEQUENCE [LARGE SCALE GENOMIC DNA]</scope>
</reference>
<reference evidence="10" key="1">
    <citation type="journal article" date="2015" name="MBio">
        <title>Genome-resolved metagenomic analysis reveals roles for candidate phyla and other microbial community members in biogeochemical transformations in oil reservoirs.</title>
        <authorList>
            <person name="Hu P."/>
            <person name="Tom L."/>
            <person name="Singh A."/>
            <person name="Thomas B.C."/>
            <person name="Baker B.J."/>
            <person name="Piceno Y.M."/>
            <person name="Andersen G.L."/>
            <person name="Banfield J.F."/>
        </authorList>
    </citation>
    <scope>NUCLEOTIDE SEQUENCE [LARGE SCALE GENOMIC DNA]</scope>
    <source>
        <strain evidence="9">46_47</strain>
        <strain evidence="10">46_70</strain>
    </source>
</reference>
<evidence type="ECO:0000256" key="4">
    <source>
        <dbReference type="ARBA" id="ARBA00022692"/>
    </source>
</evidence>
<evidence type="ECO:0000259" key="8">
    <source>
        <dbReference type="PROSITE" id="PS50928"/>
    </source>
</evidence>
<dbReference type="Proteomes" id="UP000055014">
    <property type="component" value="Unassembled WGS sequence"/>
</dbReference>
<comment type="caution">
    <text evidence="10">The sequence shown here is derived from an EMBL/GenBank/DDBJ whole genome shotgun (WGS) entry which is preliminary data.</text>
</comment>
<dbReference type="GO" id="GO:0055085">
    <property type="term" value="P:transmembrane transport"/>
    <property type="evidence" value="ECO:0007669"/>
    <property type="project" value="InterPro"/>
</dbReference>
<comment type="subcellular location">
    <subcellularLocation>
        <location evidence="1 7">Cell membrane</location>
        <topology evidence="1 7">Multi-pass membrane protein</topology>
    </subcellularLocation>
</comment>
<dbReference type="PANTHER" id="PTHR43386:SF1">
    <property type="entry name" value="D,D-DIPEPTIDE TRANSPORT SYSTEM PERMEASE PROTEIN DDPC-RELATED"/>
    <property type="match status" value="1"/>
</dbReference>